<dbReference type="PANTHER" id="PTHR46173">
    <property type="entry name" value="CCA TRNA NUCLEOTIDYLTRANSFERASE 1, MITOCHONDRIAL"/>
    <property type="match status" value="1"/>
</dbReference>
<dbReference type="GO" id="GO:0008796">
    <property type="term" value="F:bis(5'-nucleosyl)-tetraphosphatase activity"/>
    <property type="evidence" value="ECO:0007669"/>
    <property type="project" value="InterPro"/>
</dbReference>
<dbReference type="SUPFAM" id="SSF55811">
    <property type="entry name" value="Nudix"/>
    <property type="match status" value="1"/>
</dbReference>
<evidence type="ECO:0000259" key="13">
    <source>
        <dbReference type="PROSITE" id="PS51462"/>
    </source>
</evidence>
<dbReference type="Pfam" id="PF12627">
    <property type="entry name" value="PolyA_pol_RNAbd"/>
    <property type="match status" value="1"/>
</dbReference>
<feature type="domain" description="Nudix hydrolase" evidence="13">
    <location>
        <begin position="451"/>
        <end position="576"/>
    </location>
</feature>
<dbReference type="RefSeq" id="WP_155282955.1">
    <property type="nucleotide sequence ID" value="NZ_AP019831.1"/>
</dbReference>
<dbReference type="InterPro" id="IPR000086">
    <property type="entry name" value="NUDIX_hydrolase_dom"/>
</dbReference>
<dbReference type="Gene3D" id="1.10.246.80">
    <property type="match status" value="1"/>
</dbReference>
<evidence type="ECO:0000256" key="8">
    <source>
        <dbReference type="ARBA" id="ARBA00022801"/>
    </source>
</evidence>
<evidence type="ECO:0000256" key="7">
    <source>
        <dbReference type="ARBA" id="ARBA00022741"/>
    </source>
</evidence>
<comment type="similarity">
    <text evidence="12">Belongs to the tRNA nucleotidyltransferase/poly(A) polymerase family.</text>
</comment>
<protein>
    <recommendedName>
        <fullName evidence="2">Bis(5'-nucleosyl)-tetraphosphatase [asymmetrical]</fullName>
    </recommendedName>
    <alternativeName>
        <fullName evidence="11">Diadenosine 5',5'''-P1,P4-tetraphosphate asymmetrical hydrolase</fullName>
    </alternativeName>
</protein>
<dbReference type="PANTHER" id="PTHR46173:SF1">
    <property type="entry name" value="CCA TRNA NUCLEOTIDYLTRANSFERASE 1, MITOCHONDRIAL"/>
    <property type="match status" value="1"/>
</dbReference>
<evidence type="ECO:0000256" key="2">
    <source>
        <dbReference type="ARBA" id="ARBA00018911"/>
    </source>
</evidence>
<evidence type="ECO:0000256" key="3">
    <source>
        <dbReference type="ARBA" id="ARBA00022679"/>
    </source>
</evidence>
<dbReference type="GO" id="GO:0016779">
    <property type="term" value="F:nucleotidyltransferase activity"/>
    <property type="evidence" value="ECO:0007669"/>
    <property type="project" value="UniProtKB-KW"/>
</dbReference>
<keyword evidence="5 14" id="KW-0548">Nucleotidyltransferase</keyword>
<dbReference type="GO" id="GO:0008033">
    <property type="term" value="P:tRNA processing"/>
    <property type="evidence" value="ECO:0007669"/>
    <property type="project" value="UniProtKB-KW"/>
</dbReference>
<sequence length="585" mass="68716">MQFNLDDDVKFILEQLNRNGTGFLVGGAVRDRFLNKDPGDYDFATDIEYSELKRIFADYSPKETGAHFGILMIKVNGKSYEIAKFRKETGVFNSRYPKEIKFVKTIEEDLARRDFTINSLAYSKKTGIIDLYGGRQDIRRKVIRFVGKPKLRIEEDALRILRAFRFISKLGFNLDKKTAEAIYKKRKFLTKISKERIFDELSKILMGNYAKKAFIEMKKLRVLEMMIPEFHYAYNFNQNNPNHPDDLFNHIIKVIHLCDYDLITRFAALFHDLGKINVKIIDAKGIFHFYGHEKESALIAEEELRQLKASNDFTNSVKKIVRNHMLIYQDVSDKVLKKLIIEMEEKNLKRLFNLFSADLNSKGIRTKKENEQILQNFRDKIENIKKQGKIPQFNDLDITGIDLINLKFNNREIGEVKNKLYELVLGDEIENEKEALLKYIVKHYNLNDKFEYEKSCGAIVFNENTEKILLVKMHNGNWGFPKGHIENNETREETAIREVHEETNVNIKIIPDFEREIKYIPNEKTIKKVTIFAGITQDEEVKIDTFEIEDFQWCTYEEALKLVTYKLQKDVLENARKVFLKSKIG</sequence>
<evidence type="ECO:0000256" key="11">
    <source>
        <dbReference type="ARBA" id="ARBA00032644"/>
    </source>
</evidence>
<dbReference type="Proteomes" id="UP000422644">
    <property type="component" value="Chromosome"/>
</dbReference>
<dbReference type="CDD" id="cd05398">
    <property type="entry name" value="NT_ClassII-CCAase"/>
    <property type="match status" value="1"/>
</dbReference>
<dbReference type="Pfam" id="PF01743">
    <property type="entry name" value="PolyA_pol"/>
    <property type="match status" value="1"/>
</dbReference>
<keyword evidence="4" id="KW-0819">tRNA processing</keyword>
<keyword evidence="7" id="KW-0547">Nucleotide-binding</keyword>
<evidence type="ECO:0000256" key="5">
    <source>
        <dbReference type="ARBA" id="ARBA00022695"/>
    </source>
</evidence>
<dbReference type="InterPro" id="IPR003565">
    <property type="entry name" value="Tetra_PHTase"/>
</dbReference>
<dbReference type="PROSITE" id="PS51462">
    <property type="entry name" value="NUDIX"/>
    <property type="match status" value="1"/>
</dbReference>
<organism evidence="14 15">
    <name type="scientific">Leptotrichia trevisanii</name>
    <dbReference type="NCBI Taxonomy" id="109328"/>
    <lineage>
        <taxon>Bacteria</taxon>
        <taxon>Fusobacteriati</taxon>
        <taxon>Fusobacteriota</taxon>
        <taxon>Fusobacteriia</taxon>
        <taxon>Fusobacteriales</taxon>
        <taxon>Leptotrichiaceae</taxon>
        <taxon>Leptotrichia</taxon>
    </lineage>
</organism>
<dbReference type="InterPro" id="IPR050264">
    <property type="entry name" value="Bact_CCA-adding_enz_type3_sf"/>
</dbReference>
<keyword evidence="6" id="KW-0479">Metal-binding</keyword>
<dbReference type="InterPro" id="IPR032828">
    <property type="entry name" value="PolyA_RNA-bd"/>
</dbReference>
<dbReference type="OrthoDB" id="9805698at2"/>
<evidence type="ECO:0000313" key="14">
    <source>
        <dbReference type="EMBL" id="BBM45680.1"/>
    </source>
</evidence>
<gene>
    <name evidence="14" type="ORF">JMUB3870_1800</name>
</gene>
<accession>A0A510K1Y8</accession>
<dbReference type="GO" id="GO:0046872">
    <property type="term" value="F:metal ion binding"/>
    <property type="evidence" value="ECO:0007669"/>
    <property type="project" value="UniProtKB-KW"/>
</dbReference>
<dbReference type="SUPFAM" id="SSF81301">
    <property type="entry name" value="Nucleotidyltransferase"/>
    <property type="match status" value="1"/>
</dbReference>
<dbReference type="InterPro" id="IPR002646">
    <property type="entry name" value="PolA_pol_head_dom"/>
</dbReference>
<dbReference type="InterPro" id="IPR032810">
    <property type="entry name" value="CCA-adding_enz_C"/>
</dbReference>
<dbReference type="AlphaFoldDB" id="A0A510K1Y8"/>
<evidence type="ECO:0000256" key="9">
    <source>
        <dbReference type="ARBA" id="ARBA00022842"/>
    </source>
</evidence>
<evidence type="ECO:0000256" key="6">
    <source>
        <dbReference type="ARBA" id="ARBA00022723"/>
    </source>
</evidence>
<comment type="cofactor">
    <cofactor evidence="1">
        <name>Mg(2+)</name>
        <dbReference type="ChEBI" id="CHEBI:18420"/>
    </cofactor>
</comment>
<dbReference type="InterPro" id="IPR020084">
    <property type="entry name" value="NUDIX_hydrolase_CS"/>
</dbReference>
<keyword evidence="15" id="KW-1185">Reference proteome</keyword>
<dbReference type="PROSITE" id="PS00893">
    <property type="entry name" value="NUDIX_BOX"/>
    <property type="match status" value="1"/>
</dbReference>
<evidence type="ECO:0000256" key="10">
    <source>
        <dbReference type="ARBA" id="ARBA00022884"/>
    </source>
</evidence>
<evidence type="ECO:0000256" key="4">
    <source>
        <dbReference type="ARBA" id="ARBA00022694"/>
    </source>
</evidence>
<proteinExistence type="inferred from homology"/>
<dbReference type="Gene3D" id="3.30.460.10">
    <property type="entry name" value="Beta Polymerase, domain 2"/>
    <property type="match status" value="1"/>
</dbReference>
<dbReference type="CDD" id="cd03428">
    <property type="entry name" value="NUDIX_Ap4A_Nudt2"/>
    <property type="match status" value="1"/>
</dbReference>
<dbReference type="GO" id="GO:0000049">
    <property type="term" value="F:tRNA binding"/>
    <property type="evidence" value="ECO:0007669"/>
    <property type="project" value="TreeGrafter"/>
</dbReference>
<dbReference type="InterPro" id="IPR043519">
    <property type="entry name" value="NT_sf"/>
</dbReference>
<dbReference type="Pfam" id="PF00293">
    <property type="entry name" value="NUDIX"/>
    <property type="match status" value="1"/>
</dbReference>
<keyword evidence="10 12" id="KW-0694">RNA-binding</keyword>
<keyword evidence="9" id="KW-0460">Magnesium</keyword>
<evidence type="ECO:0000256" key="1">
    <source>
        <dbReference type="ARBA" id="ARBA00001946"/>
    </source>
</evidence>
<dbReference type="GO" id="GO:0000166">
    <property type="term" value="F:nucleotide binding"/>
    <property type="evidence" value="ECO:0007669"/>
    <property type="project" value="UniProtKB-KW"/>
</dbReference>
<evidence type="ECO:0000256" key="12">
    <source>
        <dbReference type="RuleBase" id="RU003953"/>
    </source>
</evidence>
<keyword evidence="3 12" id="KW-0808">Transferase</keyword>
<dbReference type="Gene3D" id="1.10.3090.10">
    <property type="entry name" value="cca-adding enzyme, domain 2"/>
    <property type="match status" value="1"/>
</dbReference>
<dbReference type="SUPFAM" id="SSF81891">
    <property type="entry name" value="Poly A polymerase C-terminal region-like"/>
    <property type="match status" value="1"/>
</dbReference>
<dbReference type="Pfam" id="PF13735">
    <property type="entry name" value="tRNA_NucTran2_2"/>
    <property type="match status" value="1"/>
</dbReference>
<dbReference type="InterPro" id="IPR015797">
    <property type="entry name" value="NUDIX_hydrolase-like_dom_sf"/>
</dbReference>
<dbReference type="Gene3D" id="3.90.79.10">
    <property type="entry name" value="Nucleoside Triphosphate Pyrophosphohydrolase"/>
    <property type="match status" value="1"/>
</dbReference>
<name>A0A510K1Y8_9FUSO</name>
<evidence type="ECO:0000313" key="15">
    <source>
        <dbReference type="Proteomes" id="UP000422644"/>
    </source>
</evidence>
<dbReference type="EMBL" id="AP019831">
    <property type="protein sequence ID" value="BBM45680.1"/>
    <property type="molecule type" value="Genomic_DNA"/>
</dbReference>
<reference evidence="14 15" key="1">
    <citation type="submission" date="2019-07" db="EMBL/GenBank/DDBJ databases">
        <title>Complete Genome Sequence of Leptotrichia trevisanii Strain JMUB3870.</title>
        <authorList>
            <person name="Watanabe S."/>
            <person name="Cui L."/>
        </authorList>
    </citation>
    <scope>NUCLEOTIDE SEQUENCE [LARGE SCALE GENOMIC DNA]</scope>
    <source>
        <strain evidence="14 15">JMUB3870</strain>
    </source>
</reference>
<keyword evidence="8 14" id="KW-0378">Hydrolase</keyword>